<keyword evidence="3" id="KW-0378">Hydrolase</keyword>
<dbReference type="Proteomes" id="UP000193689">
    <property type="component" value="Unassembled WGS sequence"/>
</dbReference>
<evidence type="ECO:0000313" key="4">
    <source>
        <dbReference type="Proteomes" id="UP000193689"/>
    </source>
</evidence>
<feature type="domain" description="DUF676" evidence="2">
    <location>
        <begin position="125"/>
        <end position="190"/>
    </location>
</feature>
<dbReference type="Gene3D" id="3.40.50.1820">
    <property type="entry name" value="alpha/beta hydrolase"/>
    <property type="match status" value="1"/>
</dbReference>
<name>A0A1Y2DUQ3_9PEZI</name>
<evidence type="ECO:0000313" key="3">
    <source>
        <dbReference type="EMBL" id="ORY62991.1"/>
    </source>
</evidence>
<dbReference type="GeneID" id="63772401"/>
<comment type="caution">
    <text evidence="3">The sequence shown here is derived from an EMBL/GenBank/DDBJ whole genome shotgun (WGS) entry which is preliminary data.</text>
</comment>
<accession>A0A1Y2DUQ3</accession>
<dbReference type="InterPro" id="IPR029058">
    <property type="entry name" value="AB_hydrolase_fold"/>
</dbReference>
<dbReference type="FunCoup" id="A0A1Y2DUQ3">
    <property type="interactions" value="41"/>
</dbReference>
<dbReference type="SUPFAM" id="SSF53474">
    <property type="entry name" value="alpha/beta-Hydrolases"/>
    <property type="match status" value="1"/>
</dbReference>
<dbReference type="GO" id="GO:0016787">
    <property type="term" value="F:hydrolase activity"/>
    <property type="evidence" value="ECO:0007669"/>
    <property type="project" value="UniProtKB-KW"/>
</dbReference>
<keyword evidence="4" id="KW-1185">Reference proteome</keyword>
<dbReference type="PANTHER" id="PTHR11440">
    <property type="entry name" value="LECITHIN-CHOLESTEROL ACYLTRANSFERASE-RELATED"/>
    <property type="match status" value="1"/>
</dbReference>
<dbReference type="AlphaFoldDB" id="A0A1Y2DUQ3"/>
<protein>
    <submittedName>
        <fullName evidence="3">Alpha/Beta hydrolase protein</fullName>
    </submittedName>
</protein>
<dbReference type="STRING" id="1141098.A0A1Y2DUQ3"/>
<comment type="similarity">
    <text evidence="1">Belongs to the putative lipase ROG1 family.</text>
</comment>
<dbReference type="InParanoid" id="A0A1Y2DUQ3"/>
<evidence type="ECO:0000259" key="2">
    <source>
        <dbReference type="Pfam" id="PF05057"/>
    </source>
</evidence>
<dbReference type="RefSeq" id="XP_040714648.1">
    <property type="nucleotide sequence ID" value="XM_040856189.1"/>
</dbReference>
<reference evidence="3 4" key="1">
    <citation type="submission" date="2016-07" db="EMBL/GenBank/DDBJ databases">
        <title>Pervasive Adenine N6-methylation of Active Genes in Fungi.</title>
        <authorList>
            <consortium name="DOE Joint Genome Institute"/>
            <person name="Mondo S.J."/>
            <person name="Dannebaum R.O."/>
            <person name="Kuo R.C."/>
            <person name="Labutti K."/>
            <person name="Haridas S."/>
            <person name="Kuo A."/>
            <person name="Salamov A."/>
            <person name="Ahrendt S.R."/>
            <person name="Lipzen A."/>
            <person name="Sullivan W."/>
            <person name="Andreopoulos W.B."/>
            <person name="Clum A."/>
            <person name="Lindquist E."/>
            <person name="Daum C."/>
            <person name="Ramamoorthy G.K."/>
            <person name="Gryganskyi A."/>
            <person name="Culley D."/>
            <person name="Magnuson J.K."/>
            <person name="James T.Y."/>
            <person name="O'Malley M.A."/>
            <person name="Stajich J.E."/>
            <person name="Spatafora J.W."/>
            <person name="Visel A."/>
            <person name="Grigoriev I.V."/>
        </authorList>
    </citation>
    <scope>NUCLEOTIDE SEQUENCE [LARGE SCALE GENOMIC DNA]</scope>
    <source>
        <strain evidence="3 4">CBS 129021</strain>
    </source>
</reference>
<sequence length="337" mass="37768">MSLASRFYQCPRLASAFAHRYNSPRLAYFNLSRSVLARRCYSEHQHHSDPRLADLGRQIQDEYAQIREYYATPKHPIVLAHGLLGFAELRVAGRWLPAVQYWRGISDALAANGVEVITTTVPPSGSIEQRAEKLGEEIARVAQGKSVNIVAHSMGGLDARHMISHLRPKDVNVVSLVTVASPHHGSAFADYLIEEIGPDRLPSLFKFVHGLGMETGAFSQLTQKYMSNDFNPKTPNDPDVRYFSYGAMMGRPPILSPFRLSHTVLNDLEGPNDGLVSVKSSKWGDYKGTLVQVSHMDLINWTNRLRWTFRRMVGKDPTFNAIAFYLDIADMLAKEGL</sequence>
<dbReference type="EMBL" id="MCFJ01000008">
    <property type="protein sequence ID" value="ORY62991.1"/>
    <property type="molecule type" value="Genomic_DNA"/>
</dbReference>
<organism evidence="3 4">
    <name type="scientific">Pseudomassariella vexata</name>
    <dbReference type="NCBI Taxonomy" id="1141098"/>
    <lineage>
        <taxon>Eukaryota</taxon>
        <taxon>Fungi</taxon>
        <taxon>Dikarya</taxon>
        <taxon>Ascomycota</taxon>
        <taxon>Pezizomycotina</taxon>
        <taxon>Sordariomycetes</taxon>
        <taxon>Xylariomycetidae</taxon>
        <taxon>Amphisphaeriales</taxon>
        <taxon>Pseudomassariaceae</taxon>
        <taxon>Pseudomassariella</taxon>
    </lineage>
</organism>
<dbReference type="InterPro" id="IPR007751">
    <property type="entry name" value="DUF676_lipase-like"/>
</dbReference>
<dbReference type="SMR" id="A0A1Y2DUQ3"/>
<gene>
    <name evidence="3" type="ORF">BCR38DRAFT_345548</name>
</gene>
<dbReference type="OrthoDB" id="5592486at2759"/>
<dbReference type="Pfam" id="PF05057">
    <property type="entry name" value="DUF676"/>
    <property type="match status" value="1"/>
</dbReference>
<evidence type="ECO:0000256" key="1">
    <source>
        <dbReference type="ARBA" id="ARBA00007920"/>
    </source>
</evidence>
<proteinExistence type="inferred from homology"/>